<dbReference type="AlphaFoldDB" id="A0A061E586"/>
<dbReference type="InParanoid" id="A0A061E586"/>
<dbReference type="Proteomes" id="UP000026915">
    <property type="component" value="Chromosome 2"/>
</dbReference>
<reference evidence="2 3" key="1">
    <citation type="journal article" date="2013" name="Genome Biol.">
        <title>The genome sequence of the most widely cultivated cacao type and its use to identify candidate genes regulating pod color.</title>
        <authorList>
            <person name="Motamayor J.C."/>
            <person name="Mockaitis K."/>
            <person name="Schmutz J."/>
            <person name="Haiminen N."/>
            <person name="Iii D.L."/>
            <person name="Cornejo O."/>
            <person name="Findley S.D."/>
            <person name="Zheng P."/>
            <person name="Utro F."/>
            <person name="Royaert S."/>
            <person name="Saski C."/>
            <person name="Jenkins J."/>
            <person name="Podicheti R."/>
            <person name="Zhao M."/>
            <person name="Scheffler B.E."/>
            <person name="Stack J.C."/>
            <person name="Feltus F.A."/>
            <person name="Mustiga G.M."/>
            <person name="Amores F."/>
            <person name="Phillips W."/>
            <person name="Marelli J.P."/>
            <person name="May G.D."/>
            <person name="Shapiro H."/>
            <person name="Ma J."/>
            <person name="Bustamante C.D."/>
            <person name="Schnell R.J."/>
            <person name="Main D."/>
            <person name="Gilbert D."/>
            <person name="Parida L."/>
            <person name="Kuhn D.N."/>
        </authorList>
    </citation>
    <scope>NUCLEOTIDE SEQUENCE [LARGE SCALE GENOMIC DNA]</scope>
    <source>
        <strain evidence="3">cv. Matina 1-6</strain>
    </source>
</reference>
<feature type="transmembrane region" description="Helical" evidence="1">
    <location>
        <begin position="6"/>
        <end position="24"/>
    </location>
</feature>
<keyword evidence="1" id="KW-1133">Transmembrane helix</keyword>
<feature type="transmembrane region" description="Helical" evidence="1">
    <location>
        <begin position="36"/>
        <end position="53"/>
    </location>
</feature>
<organism evidence="2 3">
    <name type="scientific">Theobroma cacao</name>
    <name type="common">Cacao</name>
    <name type="synonym">Cocoa</name>
    <dbReference type="NCBI Taxonomy" id="3641"/>
    <lineage>
        <taxon>Eukaryota</taxon>
        <taxon>Viridiplantae</taxon>
        <taxon>Streptophyta</taxon>
        <taxon>Embryophyta</taxon>
        <taxon>Tracheophyta</taxon>
        <taxon>Spermatophyta</taxon>
        <taxon>Magnoliopsida</taxon>
        <taxon>eudicotyledons</taxon>
        <taxon>Gunneridae</taxon>
        <taxon>Pentapetalae</taxon>
        <taxon>rosids</taxon>
        <taxon>malvids</taxon>
        <taxon>Malvales</taxon>
        <taxon>Malvaceae</taxon>
        <taxon>Byttnerioideae</taxon>
        <taxon>Theobroma</taxon>
    </lineage>
</organism>
<accession>A0A061E586</accession>
<evidence type="ECO:0000313" key="3">
    <source>
        <dbReference type="Proteomes" id="UP000026915"/>
    </source>
</evidence>
<protein>
    <submittedName>
        <fullName evidence="2">Uncharacterized protein</fullName>
    </submittedName>
</protein>
<proteinExistence type="predicted"/>
<feature type="transmembrane region" description="Helical" evidence="1">
    <location>
        <begin position="59"/>
        <end position="90"/>
    </location>
</feature>
<keyword evidence="3" id="KW-1185">Reference proteome</keyword>
<evidence type="ECO:0000256" key="1">
    <source>
        <dbReference type="SAM" id="Phobius"/>
    </source>
</evidence>
<keyword evidence="1" id="KW-0812">Transmembrane</keyword>
<gene>
    <name evidence="2" type="ORF">TCM_008702</name>
</gene>
<evidence type="ECO:0000313" key="2">
    <source>
        <dbReference type="EMBL" id="EOX99777.1"/>
    </source>
</evidence>
<sequence length="115" mass="13853">MFLYFLLEYQWSILSAIVFSTRNWCASFGDDQINLLHIYVFCLLLLFVLRFSYTCTGNYVYYGFLEILDVYLLAIFFAWIQLCIGSWVIWKRGYANPFFFCTSKYLSWTIQLFLK</sequence>
<dbReference type="EMBL" id="CM001880">
    <property type="protein sequence ID" value="EOX99777.1"/>
    <property type="molecule type" value="Genomic_DNA"/>
</dbReference>
<name>A0A061E586_THECC</name>
<keyword evidence="1" id="KW-0472">Membrane</keyword>
<dbReference type="HOGENOM" id="CLU_2113365_0_0_1"/>
<dbReference type="Gramene" id="EOX99777">
    <property type="protein sequence ID" value="EOX99777"/>
    <property type="gene ID" value="TCM_008702"/>
</dbReference>